<keyword evidence="3" id="KW-1185">Reference proteome</keyword>
<evidence type="ECO:0000256" key="1">
    <source>
        <dbReference type="SAM" id="MobiDB-lite"/>
    </source>
</evidence>
<feature type="region of interest" description="Disordered" evidence="1">
    <location>
        <begin position="311"/>
        <end position="335"/>
    </location>
</feature>
<proteinExistence type="predicted"/>
<dbReference type="EMBL" id="WJXW01000002">
    <property type="protein sequence ID" value="KAF9740345.1"/>
    <property type="molecule type" value="Genomic_DNA"/>
</dbReference>
<dbReference type="AlphaFoldDB" id="A0A9P6GTP3"/>
<comment type="caution">
    <text evidence="2">The sequence shown here is derived from an EMBL/GenBank/DDBJ whole genome shotgun (WGS) entry which is preliminary data.</text>
</comment>
<dbReference type="OrthoDB" id="3787418at2759"/>
<reference evidence="2" key="1">
    <citation type="journal article" date="2020" name="Mol. Plant Microbe Interact.">
        <title>Genome Sequence of the Biocontrol Agent Coniothyrium minitans strain Conio (IMI 134523).</title>
        <authorList>
            <person name="Patel D."/>
            <person name="Shittu T.A."/>
            <person name="Baroncelli R."/>
            <person name="Muthumeenakshi S."/>
            <person name="Osborne T.H."/>
            <person name="Janganan T.K."/>
            <person name="Sreenivasaprasad S."/>
        </authorList>
    </citation>
    <scope>NUCLEOTIDE SEQUENCE</scope>
    <source>
        <strain evidence="2">Conio</strain>
    </source>
</reference>
<protein>
    <submittedName>
        <fullName evidence="2">Uncharacterized protein</fullName>
    </submittedName>
</protein>
<sequence>MSPKRKRAEPEEYQDDDRTPTYASELLWLNCLTDPSRDFLTSDGIAEKETNTALITAACKLTYILYHNVQAQEFLARILRLLNKSGTEGDAELTRVAKSSQSAWKAHVVNKFLLRHVKETVRKWCVARPYKSFGSLPANDRIRIWLEAYDADPKGTVVAMWKPVIGVLDLDLIFRTDLPAEDDAKMRAVRWMLRHKYFFGCECTYKYSVADTKKIQKWKTLEDWVSYAMYSDFASHVVPFTDLPISPTTLAITSSERSAKKTKITLANNALESAFPGSAINPSNGATVASATSDLTLGAFQESREASNLLSSLSNSRTASVAPSLPAPGKEENTDPKTFLQELISWPSPNFARTKDLPVFQPAPKPNPPPKAPMTEDERHFNAFFGIPDQASLAAPMVSEASSSAPATATAPEPELDEDSL</sequence>
<name>A0A9P6GTP3_9PLEO</name>
<organism evidence="2 3">
    <name type="scientific">Paraphaeosphaeria minitans</name>
    <dbReference type="NCBI Taxonomy" id="565426"/>
    <lineage>
        <taxon>Eukaryota</taxon>
        <taxon>Fungi</taxon>
        <taxon>Dikarya</taxon>
        <taxon>Ascomycota</taxon>
        <taxon>Pezizomycotina</taxon>
        <taxon>Dothideomycetes</taxon>
        <taxon>Pleosporomycetidae</taxon>
        <taxon>Pleosporales</taxon>
        <taxon>Massarineae</taxon>
        <taxon>Didymosphaeriaceae</taxon>
        <taxon>Paraphaeosphaeria</taxon>
    </lineage>
</organism>
<dbReference type="Proteomes" id="UP000756921">
    <property type="component" value="Unassembled WGS sequence"/>
</dbReference>
<feature type="compositionally biased region" description="Low complexity" evidence="1">
    <location>
        <begin position="311"/>
        <end position="320"/>
    </location>
</feature>
<evidence type="ECO:0000313" key="3">
    <source>
        <dbReference type="Proteomes" id="UP000756921"/>
    </source>
</evidence>
<feature type="compositionally biased region" description="Low complexity" evidence="1">
    <location>
        <begin position="399"/>
        <end position="413"/>
    </location>
</feature>
<accession>A0A9P6GTP3</accession>
<gene>
    <name evidence="2" type="ORF">PMIN01_02980</name>
</gene>
<evidence type="ECO:0000313" key="2">
    <source>
        <dbReference type="EMBL" id="KAF9740345.1"/>
    </source>
</evidence>
<feature type="region of interest" description="Disordered" evidence="1">
    <location>
        <begin position="395"/>
        <end position="421"/>
    </location>
</feature>
<feature type="compositionally biased region" description="Pro residues" evidence="1">
    <location>
        <begin position="361"/>
        <end position="372"/>
    </location>
</feature>
<feature type="region of interest" description="Disordered" evidence="1">
    <location>
        <begin position="354"/>
        <end position="376"/>
    </location>
</feature>